<organism evidence="2 3">
    <name type="scientific">Anisodus tanguticus</name>
    <dbReference type="NCBI Taxonomy" id="243964"/>
    <lineage>
        <taxon>Eukaryota</taxon>
        <taxon>Viridiplantae</taxon>
        <taxon>Streptophyta</taxon>
        <taxon>Embryophyta</taxon>
        <taxon>Tracheophyta</taxon>
        <taxon>Spermatophyta</taxon>
        <taxon>Magnoliopsida</taxon>
        <taxon>eudicotyledons</taxon>
        <taxon>Gunneridae</taxon>
        <taxon>Pentapetalae</taxon>
        <taxon>asterids</taxon>
        <taxon>lamiids</taxon>
        <taxon>Solanales</taxon>
        <taxon>Solanaceae</taxon>
        <taxon>Solanoideae</taxon>
        <taxon>Hyoscyameae</taxon>
        <taxon>Anisodus</taxon>
    </lineage>
</organism>
<accession>A0AAE1T0Z6</accession>
<feature type="domain" description="Retrovirus-related Pol polyprotein from transposon TNT 1-94-like beta-barrel" evidence="1">
    <location>
        <begin position="5"/>
        <end position="69"/>
    </location>
</feature>
<evidence type="ECO:0000259" key="1">
    <source>
        <dbReference type="Pfam" id="PF22936"/>
    </source>
</evidence>
<dbReference type="AlphaFoldDB" id="A0AAE1T0Z6"/>
<protein>
    <recommendedName>
        <fullName evidence="1">Retrovirus-related Pol polyprotein from transposon TNT 1-94-like beta-barrel domain-containing protein</fullName>
    </recommendedName>
</protein>
<dbReference type="EMBL" id="JAVYJV010000001">
    <property type="protein sequence ID" value="KAK4380025.1"/>
    <property type="molecule type" value="Genomic_DNA"/>
</dbReference>
<evidence type="ECO:0000313" key="3">
    <source>
        <dbReference type="Proteomes" id="UP001291623"/>
    </source>
</evidence>
<dbReference type="Proteomes" id="UP001291623">
    <property type="component" value="Unassembled WGS sequence"/>
</dbReference>
<keyword evidence="3" id="KW-1185">Reference proteome</keyword>
<dbReference type="InterPro" id="IPR054722">
    <property type="entry name" value="PolX-like_BBD"/>
</dbReference>
<evidence type="ECO:0000313" key="2">
    <source>
        <dbReference type="EMBL" id="KAK4380025.1"/>
    </source>
</evidence>
<sequence length="119" mass="12974">MSGQYIIDSGAIYHYSGISTIFSTLNPSTSLGKINLAYVSSTPVVGSGTVKGKIRSRPISGRHTDLTSVLRLRYNTELEMLEDAKSMGEGAAIESSRRWLEDRSNRMIGIASLIDMTSQ</sequence>
<proteinExistence type="predicted"/>
<reference evidence="2" key="1">
    <citation type="submission" date="2023-12" db="EMBL/GenBank/DDBJ databases">
        <title>Genome assembly of Anisodus tanguticus.</title>
        <authorList>
            <person name="Wang Y.-J."/>
        </authorList>
    </citation>
    <scope>NUCLEOTIDE SEQUENCE</scope>
    <source>
        <strain evidence="2">KB-2021</strain>
        <tissue evidence="2">Leaf</tissue>
    </source>
</reference>
<dbReference type="Pfam" id="PF22936">
    <property type="entry name" value="Pol_BBD"/>
    <property type="match status" value="1"/>
</dbReference>
<gene>
    <name evidence="2" type="ORF">RND71_001887</name>
</gene>
<name>A0AAE1T0Z6_9SOLA</name>
<comment type="caution">
    <text evidence="2">The sequence shown here is derived from an EMBL/GenBank/DDBJ whole genome shotgun (WGS) entry which is preliminary data.</text>
</comment>